<dbReference type="Proteomes" id="UP001595758">
    <property type="component" value="Unassembled WGS sequence"/>
</dbReference>
<dbReference type="RefSeq" id="WP_382341408.1">
    <property type="nucleotide sequence ID" value="NZ_JBHSAB010000004.1"/>
</dbReference>
<proteinExistence type="predicted"/>
<evidence type="ECO:0000313" key="2">
    <source>
        <dbReference type="Proteomes" id="UP001595758"/>
    </source>
</evidence>
<dbReference type="EMBL" id="JBHSAB010000004">
    <property type="protein sequence ID" value="MFC3908280.1"/>
    <property type="molecule type" value="Genomic_DNA"/>
</dbReference>
<keyword evidence="2" id="KW-1185">Reference proteome</keyword>
<gene>
    <name evidence="1" type="ORF">ACFORL_04225</name>
</gene>
<evidence type="ECO:0000313" key="1">
    <source>
        <dbReference type="EMBL" id="MFC3908280.1"/>
    </source>
</evidence>
<name>A0ABV8CDH0_9GAMM</name>
<accession>A0ABV8CDH0</accession>
<organism evidence="1 2">
    <name type="scientific">Legionella dresdenensis</name>
    <dbReference type="NCBI Taxonomy" id="450200"/>
    <lineage>
        <taxon>Bacteria</taxon>
        <taxon>Pseudomonadati</taxon>
        <taxon>Pseudomonadota</taxon>
        <taxon>Gammaproteobacteria</taxon>
        <taxon>Legionellales</taxon>
        <taxon>Legionellaceae</taxon>
        <taxon>Legionella</taxon>
    </lineage>
</organism>
<evidence type="ECO:0008006" key="3">
    <source>
        <dbReference type="Google" id="ProtNLM"/>
    </source>
</evidence>
<protein>
    <recommendedName>
        <fullName evidence="3">MAE-28990/MAE-18760-like HEPN domain-containing protein</fullName>
    </recommendedName>
</protein>
<sequence>MTKELITDPNEARKLLQLWSQEVNLNNIVKFHNVTKALIEQEVKRLSLLAQVEEDPKELELQEKIFQSALHNYNEYLTDNVFLMMYSHVEEWLFIHADSDTDHGGALERFERSLVMKGLNTSSSEWQSLLKAEKIRNCLLHANGRLSFIKASDKACVTQIIGQTKYFGSKNDRIIIQKHYLQYFKNQILKLFKQFSK</sequence>
<reference evidence="2" key="1">
    <citation type="journal article" date="2019" name="Int. J. Syst. Evol. Microbiol.">
        <title>The Global Catalogue of Microorganisms (GCM) 10K type strain sequencing project: providing services to taxonomists for standard genome sequencing and annotation.</title>
        <authorList>
            <consortium name="The Broad Institute Genomics Platform"/>
            <consortium name="The Broad Institute Genome Sequencing Center for Infectious Disease"/>
            <person name="Wu L."/>
            <person name="Ma J."/>
        </authorList>
    </citation>
    <scope>NUCLEOTIDE SEQUENCE [LARGE SCALE GENOMIC DNA]</scope>
    <source>
        <strain evidence="2">CCUG 59858</strain>
    </source>
</reference>
<comment type="caution">
    <text evidence="1">The sequence shown here is derived from an EMBL/GenBank/DDBJ whole genome shotgun (WGS) entry which is preliminary data.</text>
</comment>